<feature type="non-terminal residue" evidence="3">
    <location>
        <position position="248"/>
    </location>
</feature>
<feature type="region of interest" description="Disordered" evidence="1">
    <location>
        <begin position="86"/>
        <end position="151"/>
    </location>
</feature>
<protein>
    <recommendedName>
        <fullName evidence="2">Ubiquitin-like domain-containing protein</fullName>
    </recommendedName>
</protein>
<evidence type="ECO:0000313" key="4">
    <source>
        <dbReference type="Proteomes" id="UP001058974"/>
    </source>
</evidence>
<dbReference type="GO" id="GO:0043130">
    <property type="term" value="F:ubiquitin binding"/>
    <property type="evidence" value="ECO:0007669"/>
    <property type="project" value="TreeGrafter"/>
</dbReference>
<dbReference type="Proteomes" id="UP001058974">
    <property type="component" value="Chromosome 6"/>
</dbReference>
<organism evidence="3 4">
    <name type="scientific">Pisum sativum</name>
    <name type="common">Garden pea</name>
    <name type="synonym">Lathyrus oleraceus</name>
    <dbReference type="NCBI Taxonomy" id="3888"/>
    <lineage>
        <taxon>Eukaryota</taxon>
        <taxon>Viridiplantae</taxon>
        <taxon>Streptophyta</taxon>
        <taxon>Embryophyta</taxon>
        <taxon>Tracheophyta</taxon>
        <taxon>Spermatophyta</taxon>
        <taxon>Magnoliopsida</taxon>
        <taxon>eudicotyledons</taxon>
        <taxon>Gunneridae</taxon>
        <taxon>Pentapetalae</taxon>
        <taxon>rosids</taxon>
        <taxon>fabids</taxon>
        <taxon>Fabales</taxon>
        <taxon>Fabaceae</taxon>
        <taxon>Papilionoideae</taxon>
        <taxon>50 kb inversion clade</taxon>
        <taxon>NPAAA clade</taxon>
        <taxon>Hologalegina</taxon>
        <taxon>IRL clade</taxon>
        <taxon>Fabeae</taxon>
        <taxon>Lathyrus</taxon>
    </lineage>
</organism>
<dbReference type="InterPro" id="IPR029071">
    <property type="entry name" value="Ubiquitin-like_domsf"/>
</dbReference>
<sequence length="248" mass="27892">FNSVINSRSFLQLHTLFKMIVNFVRVCGESFTLELNHFHTFMEVKKIIEKYLNIPISKQTLTFNNQLLDDADIILTTSITHSSTIHLRTTPDTAIKNPEPQEAPAEAPATPPIKNPEPQRALAEAPATPPIKNPEPQRAPATASPESESRTLLSVTVVPRATRGEGNFIVSEIEPLALVSDLKIFLESNKKNVLPQDGDYFFIHNRDVMYEDRSFEWHAVKDGDMIGIFDGVVDDNCLGDRQVRRKTL</sequence>
<name>A0A9D4WDR6_PEA</name>
<reference evidence="3 4" key="1">
    <citation type="journal article" date="2022" name="Nat. Genet.">
        <title>Improved pea reference genome and pan-genome highlight genomic features and evolutionary characteristics.</title>
        <authorList>
            <person name="Yang T."/>
            <person name="Liu R."/>
            <person name="Luo Y."/>
            <person name="Hu S."/>
            <person name="Wang D."/>
            <person name="Wang C."/>
            <person name="Pandey M.K."/>
            <person name="Ge S."/>
            <person name="Xu Q."/>
            <person name="Li N."/>
            <person name="Li G."/>
            <person name="Huang Y."/>
            <person name="Saxena R.K."/>
            <person name="Ji Y."/>
            <person name="Li M."/>
            <person name="Yan X."/>
            <person name="He Y."/>
            <person name="Liu Y."/>
            <person name="Wang X."/>
            <person name="Xiang C."/>
            <person name="Varshney R.K."/>
            <person name="Ding H."/>
            <person name="Gao S."/>
            <person name="Zong X."/>
        </authorList>
    </citation>
    <scope>NUCLEOTIDE SEQUENCE [LARGE SCALE GENOMIC DNA]</scope>
    <source>
        <strain evidence="3 4">cv. Zhongwan 6</strain>
    </source>
</reference>
<dbReference type="GO" id="GO:0031593">
    <property type="term" value="F:polyubiquitin modification-dependent protein binding"/>
    <property type="evidence" value="ECO:0007669"/>
    <property type="project" value="TreeGrafter"/>
</dbReference>
<proteinExistence type="predicted"/>
<gene>
    <name evidence="3" type="ORF">KIW84_065695</name>
</gene>
<dbReference type="GO" id="GO:0005654">
    <property type="term" value="C:nucleoplasm"/>
    <property type="evidence" value="ECO:0007669"/>
    <property type="project" value="TreeGrafter"/>
</dbReference>
<dbReference type="CDD" id="cd17039">
    <property type="entry name" value="Ubl_ubiquitin_like"/>
    <property type="match status" value="1"/>
</dbReference>
<dbReference type="InterPro" id="IPR000626">
    <property type="entry name" value="Ubiquitin-like_dom"/>
</dbReference>
<feature type="compositionally biased region" description="Low complexity" evidence="1">
    <location>
        <begin position="98"/>
        <end position="108"/>
    </location>
</feature>
<dbReference type="Gramene" id="Psat06G0569500-T1">
    <property type="protein sequence ID" value="KAI5400948.1"/>
    <property type="gene ID" value="KIW84_065695"/>
</dbReference>
<dbReference type="GO" id="GO:0070628">
    <property type="term" value="F:proteasome binding"/>
    <property type="evidence" value="ECO:0007669"/>
    <property type="project" value="TreeGrafter"/>
</dbReference>
<accession>A0A9D4WDR6</accession>
<feature type="domain" description="Ubiquitin-like" evidence="2">
    <location>
        <begin position="13"/>
        <end position="87"/>
    </location>
</feature>
<evidence type="ECO:0000256" key="1">
    <source>
        <dbReference type="SAM" id="MobiDB-lite"/>
    </source>
</evidence>
<dbReference type="Gene3D" id="3.10.20.90">
    <property type="entry name" value="Phosphatidylinositol 3-kinase Catalytic Subunit, Chain A, domain 1"/>
    <property type="match status" value="1"/>
</dbReference>
<keyword evidence="4" id="KW-1185">Reference proteome</keyword>
<dbReference type="SUPFAM" id="SSF54236">
    <property type="entry name" value="Ubiquitin-like"/>
    <property type="match status" value="1"/>
</dbReference>
<dbReference type="GO" id="GO:0043161">
    <property type="term" value="P:proteasome-mediated ubiquitin-dependent protein catabolic process"/>
    <property type="evidence" value="ECO:0007669"/>
    <property type="project" value="TreeGrafter"/>
</dbReference>
<dbReference type="PANTHER" id="PTHR10621:SF38">
    <property type="entry name" value="UBIQUITIN DOMAIN-CONTAINING PROTEIN 7SL RNA1-RELATED"/>
    <property type="match status" value="1"/>
</dbReference>
<comment type="caution">
    <text evidence="3">The sequence shown here is derived from an EMBL/GenBank/DDBJ whole genome shotgun (WGS) entry which is preliminary data.</text>
</comment>
<evidence type="ECO:0000313" key="3">
    <source>
        <dbReference type="EMBL" id="KAI5400948.1"/>
    </source>
</evidence>
<evidence type="ECO:0000259" key="2">
    <source>
        <dbReference type="PROSITE" id="PS50053"/>
    </source>
</evidence>
<dbReference type="AlphaFoldDB" id="A0A9D4WDR6"/>
<dbReference type="EMBL" id="JAMSHJ010000006">
    <property type="protein sequence ID" value="KAI5400948.1"/>
    <property type="molecule type" value="Genomic_DNA"/>
</dbReference>
<dbReference type="PANTHER" id="PTHR10621">
    <property type="entry name" value="UV EXCISION REPAIR PROTEIN RAD23"/>
    <property type="match status" value="1"/>
</dbReference>
<dbReference type="PROSITE" id="PS50053">
    <property type="entry name" value="UBIQUITIN_2"/>
    <property type="match status" value="1"/>
</dbReference>
<dbReference type="GO" id="GO:0005829">
    <property type="term" value="C:cytosol"/>
    <property type="evidence" value="ECO:0007669"/>
    <property type="project" value="TreeGrafter"/>
</dbReference>
<dbReference type="Pfam" id="PF00240">
    <property type="entry name" value="ubiquitin"/>
    <property type="match status" value="1"/>
</dbReference>